<accession>A0AAV7WWB6</accession>
<evidence type="ECO:0000313" key="3">
    <source>
        <dbReference type="Proteomes" id="UP001066276"/>
    </source>
</evidence>
<evidence type="ECO:0000256" key="1">
    <source>
        <dbReference type="SAM" id="MobiDB-lite"/>
    </source>
</evidence>
<comment type="caution">
    <text evidence="2">The sequence shown here is derived from an EMBL/GenBank/DDBJ whole genome shotgun (WGS) entry which is preliminary data.</text>
</comment>
<proteinExistence type="predicted"/>
<feature type="region of interest" description="Disordered" evidence="1">
    <location>
        <begin position="51"/>
        <end position="82"/>
    </location>
</feature>
<dbReference type="Proteomes" id="UP001066276">
    <property type="component" value="Chromosome 1_1"/>
</dbReference>
<gene>
    <name evidence="2" type="ORF">NDU88_004357</name>
</gene>
<dbReference type="EMBL" id="JANPWB010000001">
    <property type="protein sequence ID" value="KAJ1216758.1"/>
    <property type="molecule type" value="Genomic_DNA"/>
</dbReference>
<dbReference type="AlphaFoldDB" id="A0AAV7WWB6"/>
<name>A0AAV7WWB6_PLEWA</name>
<protein>
    <submittedName>
        <fullName evidence="2">Uncharacterized protein</fullName>
    </submittedName>
</protein>
<organism evidence="2 3">
    <name type="scientific">Pleurodeles waltl</name>
    <name type="common">Iberian ribbed newt</name>
    <dbReference type="NCBI Taxonomy" id="8319"/>
    <lineage>
        <taxon>Eukaryota</taxon>
        <taxon>Metazoa</taxon>
        <taxon>Chordata</taxon>
        <taxon>Craniata</taxon>
        <taxon>Vertebrata</taxon>
        <taxon>Euteleostomi</taxon>
        <taxon>Amphibia</taxon>
        <taxon>Batrachia</taxon>
        <taxon>Caudata</taxon>
        <taxon>Salamandroidea</taxon>
        <taxon>Salamandridae</taxon>
        <taxon>Pleurodelinae</taxon>
        <taxon>Pleurodeles</taxon>
    </lineage>
</organism>
<keyword evidence="3" id="KW-1185">Reference proteome</keyword>
<sequence length="82" mass="9602">MRHSGSPVVDDVSRRWCRQVDRKKEQKVGSPVNDDVSRRWCNQVERKKERKVGFRKPGYPGSRLPRRLSLRGTDRAVNRPGM</sequence>
<reference evidence="2" key="1">
    <citation type="journal article" date="2022" name="bioRxiv">
        <title>Sequencing and chromosome-scale assembly of the giantPleurodeles waltlgenome.</title>
        <authorList>
            <person name="Brown T."/>
            <person name="Elewa A."/>
            <person name="Iarovenko S."/>
            <person name="Subramanian E."/>
            <person name="Araus A.J."/>
            <person name="Petzold A."/>
            <person name="Susuki M."/>
            <person name="Suzuki K.-i.T."/>
            <person name="Hayashi T."/>
            <person name="Toyoda A."/>
            <person name="Oliveira C."/>
            <person name="Osipova E."/>
            <person name="Leigh N.D."/>
            <person name="Simon A."/>
            <person name="Yun M.H."/>
        </authorList>
    </citation>
    <scope>NUCLEOTIDE SEQUENCE</scope>
    <source>
        <strain evidence="2">20211129_DDA</strain>
        <tissue evidence="2">Liver</tissue>
    </source>
</reference>
<feature type="compositionally biased region" description="Basic and acidic residues" evidence="1">
    <location>
        <begin position="72"/>
        <end position="82"/>
    </location>
</feature>
<evidence type="ECO:0000313" key="2">
    <source>
        <dbReference type="EMBL" id="KAJ1216758.1"/>
    </source>
</evidence>